<keyword evidence="3" id="KW-1185">Reference proteome</keyword>
<evidence type="ECO:0000313" key="2">
    <source>
        <dbReference type="EMBL" id="EYE96992.1"/>
    </source>
</evidence>
<evidence type="ECO:0000313" key="3">
    <source>
        <dbReference type="Proteomes" id="UP000019804"/>
    </source>
</evidence>
<name>A0A017SJ93_ASPRC</name>
<organism evidence="2 3">
    <name type="scientific">Aspergillus ruber (strain CBS 135680)</name>
    <dbReference type="NCBI Taxonomy" id="1388766"/>
    <lineage>
        <taxon>Eukaryota</taxon>
        <taxon>Fungi</taxon>
        <taxon>Dikarya</taxon>
        <taxon>Ascomycota</taxon>
        <taxon>Pezizomycotina</taxon>
        <taxon>Eurotiomycetes</taxon>
        <taxon>Eurotiomycetidae</taxon>
        <taxon>Eurotiales</taxon>
        <taxon>Aspergillaceae</taxon>
        <taxon>Aspergillus</taxon>
        <taxon>Aspergillus subgen. Aspergillus</taxon>
    </lineage>
</organism>
<feature type="region of interest" description="Disordered" evidence="1">
    <location>
        <begin position="20"/>
        <end position="88"/>
    </location>
</feature>
<proteinExistence type="predicted"/>
<feature type="compositionally biased region" description="Polar residues" evidence="1">
    <location>
        <begin position="75"/>
        <end position="88"/>
    </location>
</feature>
<dbReference type="Proteomes" id="UP000019804">
    <property type="component" value="Unassembled WGS sequence"/>
</dbReference>
<sequence length="114" mass="11417">MRSPTLQALGMESIKIPSPSAILDIPSSSPPSVPPAVTTGGGVGSSSSFPAPSISSSAPPARSSLSAARTGTAGGNASSKPKQSKSRNGTVYQTFSLIGYDIMVHGYEYMNGGA</sequence>
<dbReference type="GeneID" id="63696567"/>
<dbReference type="STRING" id="1388766.A0A017SJ93"/>
<gene>
    <name evidence="2" type="ORF">EURHEDRAFT_410788</name>
</gene>
<dbReference type="RefSeq" id="XP_040640680.1">
    <property type="nucleotide sequence ID" value="XM_040781443.1"/>
</dbReference>
<protein>
    <submittedName>
        <fullName evidence="2">Uncharacterized protein</fullName>
    </submittedName>
</protein>
<dbReference type="HOGENOM" id="CLU_2120615_0_0_1"/>
<accession>A0A017SJ93</accession>
<evidence type="ECO:0000256" key="1">
    <source>
        <dbReference type="SAM" id="MobiDB-lite"/>
    </source>
</evidence>
<dbReference type="AlphaFoldDB" id="A0A017SJ93"/>
<dbReference type="EMBL" id="KK088417">
    <property type="protein sequence ID" value="EYE96992.1"/>
    <property type="molecule type" value="Genomic_DNA"/>
</dbReference>
<reference evidence="3" key="1">
    <citation type="journal article" date="2014" name="Nat. Commun.">
        <title>Genomic adaptations of the halophilic Dead Sea filamentous fungus Eurotium rubrum.</title>
        <authorList>
            <person name="Kis-Papo T."/>
            <person name="Weig A.R."/>
            <person name="Riley R."/>
            <person name="Persoh D."/>
            <person name="Salamov A."/>
            <person name="Sun H."/>
            <person name="Lipzen A."/>
            <person name="Wasser S.P."/>
            <person name="Rambold G."/>
            <person name="Grigoriev I.V."/>
            <person name="Nevo E."/>
        </authorList>
    </citation>
    <scope>NUCLEOTIDE SEQUENCE [LARGE SCALE GENOMIC DNA]</scope>
    <source>
        <strain evidence="3">CBS 135680</strain>
    </source>
</reference>
<feature type="compositionally biased region" description="Low complexity" evidence="1">
    <location>
        <begin position="45"/>
        <end position="68"/>
    </location>
</feature>